<dbReference type="EMBL" id="OU466858">
    <property type="protein sequence ID" value="CAH2048320.1"/>
    <property type="molecule type" value="Genomic_DNA"/>
</dbReference>
<dbReference type="Proteomes" id="UP000836841">
    <property type="component" value="Chromosome 2"/>
</dbReference>
<evidence type="ECO:0000313" key="2">
    <source>
        <dbReference type="Proteomes" id="UP000836841"/>
    </source>
</evidence>
<organism evidence="1 2">
    <name type="scientific">Thlaspi arvense</name>
    <name type="common">Field penny-cress</name>
    <dbReference type="NCBI Taxonomy" id="13288"/>
    <lineage>
        <taxon>Eukaryota</taxon>
        <taxon>Viridiplantae</taxon>
        <taxon>Streptophyta</taxon>
        <taxon>Embryophyta</taxon>
        <taxon>Tracheophyta</taxon>
        <taxon>Spermatophyta</taxon>
        <taxon>Magnoliopsida</taxon>
        <taxon>eudicotyledons</taxon>
        <taxon>Gunneridae</taxon>
        <taxon>Pentapetalae</taxon>
        <taxon>rosids</taxon>
        <taxon>malvids</taxon>
        <taxon>Brassicales</taxon>
        <taxon>Brassicaceae</taxon>
        <taxon>Thlaspideae</taxon>
        <taxon>Thlaspi</taxon>
    </lineage>
</organism>
<protein>
    <submittedName>
        <fullName evidence="1">Uncharacterized protein</fullName>
    </submittedName>
</protein>
<sequence length="152" mass="16872">MAPILESVYNNSGNSVHLTIGYKSFDIQDGASQQINMHLTTEEYAKIFNIEHEDQEYLLKYNIPNININDALGKNNGIEDSSIQLDSNKTFCLSMLKDEMHIICDGKFLGIYQTDGTIVYYTSVAVFHKIEGGVIVQGDNTVEEESTGGPNA</sequence>
<name>A0AAU9RRB1_THLAR</name>
<reference evidence="1 2" key="1">
    <citation type="submission" date="2022-03" db="EMBL/GenBank/DDBJ databases">
        <authorList>
            <person name="Nunn A."/>
            <person name="Chopra R."/>
            <person name="Nunn A."/>
            <person name="Contreras Garrido A."/>
        </authorList>
    </citation>
    <scope>NUCLEOTIDE SEQUENCE [LARGE SCALE GENOMIC DNA]</scope>
</reference>
<keyword evidence="2" id="KW-1185">Reference proteome</keyword>
<accession>A0AAU9RRB1</accession>
<proteinExistence type="predicted"/>
<evidence type="ECO:0000313" key="1">
    <source>
        <dbReference type="EMBL" id="CAH2048320.1"/>
    </source>
</evidence>
<gene>
    <name evidence="1" type="ORF">TAV2_LOCUS6348</name>
</gene>
<dbReference type="AlphaFoldDB" id="A0AAU9RRB1"/>